<evidence type="ECO:0000313" key="23">
    <source>
        <dbReference type="RefSeq" id="XP_065670768.1"/>
    </source>
</evidence>
<comment type="cofactor">
    <cofactor evidence="1">
        <name>Zn(2+)</name>
        <dbReference type="ChEBI" id="CHEBI:29105"/>
    </cofactor>
</comment>
<dbReference type="PROSITE" id="PS50002">
    <property type="entry name" value="SH3"/>
    <property type="match status" value="1"/>
</dbReference>
<keyword evidence="4" id="KW-0479">Metal-binding</keyword>
<protein>
    <recommendedName>
        <fullName evidence="17">Tyrosine-protein kinase</fullName>
        <ecNumber evidence="17">2.7.10.2</ecNumber>
    </recommendedName>
</protein>
<dbReference type="PROSITE" id="PS50003">
    <property type="entry name" value="PH_DOMAIN"/>
    <property type="match status" value="1"/>
</dbReference>
<dbReference type="InterPro" id="IPR036860">
    <property type="entry name" value="SH2_dom_sf"/>
</dbReference>
<dbReference type="GO" id="GO:0016301">
    <property type="term" value="F:kinase activity"/>
    <property type="evidence" value="ECO:0007669"/>
    <property type="project" value="UniProtKB-KW"/>
</dbReference>
<evidence type="ECO:0000259" key="18">
    <source>
        <dbReference type="PROSITE" id="PS50001"/>
    </source>
</evidence>
<keyword evidence="3 17" id="KW-0808">Transferase</keyword>
<sequence length="604" mass="70150">MFHSNQSQILKQEVLTKRAIGKCRATPINYKERLFVLTPTHLTYYEGNEKSKGKEKGSLELWKIKAIERVDEKALKKKFCFQIEYEDYVLYIIAKDEKQRYDWMTILREEVEAKENNLQPSHHPGVFISSLWTCCTGKEKNSRGCKNSFCFEDAINKSARPRENGNDHCEINFKVTAKFDYNTTQETDLPLKKDQEYTVIDVSQVNWWLARDEFGKIGHIPSNFVVRHFGIESEKWYHGDMTRQEADQVMQNSNDGTFLVRNASKPKMYTLSFSFQGAVKHYHIKTDSDNLFYVSQRHSFKSVVQLIEYHKLNSAGLVTRLRFPYTGTNNPPVLLGSGVFQINRNELTIMKQIGTGQFGTVHEALWKNNKLVAVKMMKPDSMSEHDFIEEAKVMQRFQHRNLVTLYGVCSTNSPLYIVVELMKNGSLLDYLRNNKQLLEKTQVLIDIILKVSSAMEYLEKNKFIHRDLAARNCLVGENSMIKVGDFGLARYVLDDEYTASEGSKFPVRWAAPEVIEYTKFSSKSDVWSFGVLTWEVFTGGKSPYAMLNNYQVANEVRKGYRLEEPNNCPKDIYTLMCNCWHQTPERRPSFCSIKEHLERLTEDF</sequence>
<dbReference type="RefSeq" id="XP_065670768.1">
    <property type="nucleotide sequence ID" value="XM_065814696.1"/>
</dbReference>
<dbReference type="Pfam" id="PF00779">
    <property type="entry name" value="BTK"/>
    <property type="match status" value="1"/>
</dbReference>
<name>A0ABM4D8V2_HYDVU</name>
<dbReference type="InterPro" id="IPR000980">
    <property type="entry name" value="SH2"/>
</dbReference>
<dbReference type="Pfam" id="PF00018">
    <property type="entry name" value="SH3_1"/>
    <property type="match status" value="1"/>
</dbReference>
<dbReference type="InterPro" id="IPR017441">
    <property type="entry name" value="Protein_kinase_ATP_BS"/>
</dbReference>
<dbReference type="InterPro" id="IPR011993">
    <property type="entry name" value="PH-like_dom_sf"/>
</dbReference>
<dbReference type="SUPFAM" id="SSF55550">
    <property type="entry name" value="SH2 domain"/>
    <property type="match status" value="1"/>
</dbReference>
<dbReference type="PROSITE" id="PS51113">
    <property type="entry name" value="ZF_BTK"/>
    <property type="match status" value="1"/>
</dbReference>
<dbReference type="PANTHER" id="PTHR24418">
    <property type="entry name" value="TYROSINE-PROTEIN KINASE"/>
    <property type="match status" value="1"/>
</dbReference>
<evidence type="ECO:0000313" key="22">
    <source>
        <dbReference type="Proteomes" id="UP001652625"/>
    </source>
</evidence>
<dbReference type="SMART" id="SM00252">
    <property type="entry name" value="SH2"/>
    <property type="match status" value="1"/>
</dbReference>
<comment type="similarity">
    <text evidence="17">Belongs to the protein kinase superfamily. Tyr protein kinase family.</text>
</comment>
<evidence type="ECO:0000256" key="17">
    <source>
        <dbReference type="RuleBase" id="RU362096"/>
    </source>
</evidence>
<dbReference type="InterPro" id="IPR011009">
    <property type="entry name" value="Kinase-like_dom_sf"/>
</dbReference>
<evidence type="ECO:0000256" key="8">
    <source>
        <dbReference type="ARBA" id="ARBA00022833"/>
    </source>
</evidence>
<evidence type="ECO:0000256" key="1">
    <source>
        <dbReference type="ARBA" id="ARBA00001947"/>
    </source>
</evidence>
<evidence type="ECO:0000256" key="14">
    <source>
        <dbReference type="PROSITE-ProRule" id="PRU00192"/>
    </source>
</evidence>
<keyword evidence="11 17" id="KW-0829">Tyrosine-protein kinase</keyword>
<feature type="domain" description="PH" evidence="20">
    <location>
        <begin position="8"/>
        <end position="112"/>
    </location>
</feature>
<dbReference type="InterPro" id="IPR000719">
    <property type="entry name" value="Prot_kinase_dom"/>
</dbReference>
<comment type="catalytic activity">
    <reaction evidence="12 17">
        <text>L-tyrosyl-[protein] + ATP = O-phospho-L-tyrosyl-[protein] + ADP + H(+)</text>
        <dbReference type="Rhea" id="RHEA:10596"/>
        <dbReference type="Rhea" id="RHEA-COMP:10136"/>
        <dbReference type="Rhea" id="RHEA-COMP:20101"/>
        <dbReference type="ChEBI" id="CHEBI:15378"/>
        <dbReference type="ChEBI" id="CHEBI:30616"/>
        <dbReference type="ChEBI" id="CHEBI:46858"/>
        <dbReference type="ChEBI" id="CHEBI:61978"/>
        <dbReference type="ChEBI" id="CHEBI:456216"/>
        <dbReference type="EC" id="2.7.10.2"/>
    </reaction>
</comment>
<dbReference type="InterPro" id="IPR001245">
    <property type="entry name" value="Ser-Thr/Tyr_kinase_cat_dom"/>
</dbReference>
<dbReference type="Gene3D" id="1.10.510.10">
    <property type="entry name" value="Transferase(Phosphotransferase) domain 1"/>
    <property type="match status" value="1"/>
</dbReference>
<dbReference type="SUPFAM" id="SSF50729">
    <property type="entry name" value="PH domain-like"/>
    <property type="match status" value="1"/>
</dbReference>
<dbReference type="InterPro" id="IPR020635">
    <property type="entry name" value="Tyr_kinase_cat_dom"/>
</dbReference>
<dbReference type="SMART" id="SM00219">
    <property type="entry name" value="TyrKc"/>
    <property type="match status" value="1"/>
</dbReference>
<dbReference type="Gene3D" id="3.30.505.10">
    <property type="entry name" value="SH2 domain"/>
    <property type="match status" value="1"/>
</dbReference>
<dbReference type="InterPro" id="IPR001452">
    <property type="entry name" value="SH3_domain"/>
</dbReference>
<dbReference type="Pfam" id="PF07714">
    <property type="entry name" value="PK_Tyr_Ser-Thr"/>
    <property type="match status" value="1"/>
</dbReference>
<keyword evidence="9 16" id="KW-0067">ATP-binding</keyword>
<dbReference type="SMART" id="SM00233">
    <property type="entry name" value="PH"/>
    <property type="match status" value="1"/>
</dbReference>
<keyword evidence="5 16" id="KW-0547">Nucleotide-binding</keyword>
<dbReference type="InterPro" id="IPR050198">
    <property type="entry name" value="Non-receptor_tyrosine_kinases"/>
</dbReference>
<keyword evidence="2 14" id="KW-0728">SH3 domain</keyword>
<evidence type="ECO:0000256" key="15">
    <source>
        <dbReference type="PROSITE-ProRule" id="PRU00432"/>
    </source>
</evidence>
<keyword evidence="22" id="KW-1185">Reference proteome</keyword>
<dbReference type="InterPro" id="IPR008266">
    <property type="entry name" value="Tyr_kinase_AS"/>
</dbReference>
<dbReference type="PROSITE" id="PS00109">
    <property type="entry name" value="PROTEIN_KINASE_TYR"/>
    <property type="match status" value="1"/>
</dbReference>
<dbReference type="Gene3D" id="2.30.29.30">
    <property type="entry name" value="Pleckstrin-homology domain (PH domain)/Phosphotyrosine-binding domain (PTB)"/>
    <property type="match status" value="1"/>
</dbReference>
<keyword evidence="6 15" id="KW-0863">Zinc-finger</keyword>
<gene>
    <name evidence="23" type="primary">LOC100192226</name>
</gene>
<proteinExistence type="inferred from homology"/>
<evidence type="ECO:0000256" key="16">
    <source>
        <dbReference type="PROSITE-ProRule" id="PRU10141"/>
    </source>
</evidence>
<evidence type="ECO:0000256" key="2">
    <source>
        <dbReference type="ARBA" id="ARBA00022443"/>
    </source>
</evidence>
<dbReference type="SUPFAM" id="SSF56112">
    <property type="entry name" value="Protein kinase-like (PK-like)"/>
    <property type="match status" value="1"/>
</dbReference>
<evidence type="ECO:0000259" key="20">
    <source>
        <dbReference type="PROSITE" id="PS50003"/>
    </source>
</evidence>
<dbReference type="EC" id="2.7.10.2" evidence="17"/>
<evidence type="ECO:0000259" key="21">
    <source>
        <dbReference type="PROSITE" id="PS50011"/>
    </source>
</evidence>
<organism evidence="22 23">
    <name type="scientific">Hydra vulgaris</name>
    <name type="common">Hydra</name>
    <name type="synonym">Hydra attenuata</name>
    <dbReference type="NCBI Taxonomy" id="6087"/>
    <lineage>
        <taxon>Eukaryota</taxon>
        <taxon>Metazoa</taxon>
        <taxon>Cnidaria</taxon>
        <taxon>Hydrozoa</taxon>
        <taxon>Hydroidolina</taxon>
        <taxon>Anthoathecata</taxon>
        <taxon>Aplanulata</taxon>
        <taxon>Hydridae</taxon>
        <taxon>Hydra</taxon>
    </lineage>
</organism>
<dbReference type="PROSITE" id="PS00107">
    <property type="entry name" value="PROTEIN_KINASE_ATP"/>
    <property type="match status" value="1"/>
</dbReference>
<dbReference type="InterPro" id="IPR001562">
    <property type="entry name" value="Znf_Btk_motif"/>
</dbReference>
<evidence type="ECO:0000256" key="12">
    <source>
        <dbReference type="ARBA" id="ARBA00051245"/>
    </source>
</evidence>
<dbReference type="PRINTS" id="PR00109">
    <property type="entry name" value="TYRKINASE"/>
</dbReference>
<dbReference type="Pfam" id="PF00017">
    <property type="entry name" value="SH2"/>
    <property type="match status" value="1"/>
</dbReference>
<dbReference type="SMART" id="SM00326">
    <property type="entry name" value="SH3"/>
    <property type="match status" value="1"/>
</dbReference>
<dbReference type="Pfam" id="PF00169">
    <property type="entry name" value="PH"/>
    <property type="match status" value="1"/>
</dbReference>
<dbReference type="Gene3D" id="2.30.30.40">
    <property type="entry name" value="SH3 Domains"/>
    <property type="match status" value="1"/>
</dbReference>
<dbReference type="SUPFAM" id="SSF50044">
    <property type="entry name" value="SH3-domain"/>
    <property type="match status" value="1"/>
</dbReference>
<evidence type="ECO:0000256" key="9">
    <source>
        <dbReference type="ARBA" id="ARBA00022840"/>
    </source>
</evidence>
<evidence type="ECO:0000259" key="19">
    <source>
        <dbReference type="PROSITE" id="PS50002"/>
    </source>
</evidence>
<dbReference type="GeneID" id="100192226"/>
<evidence type="ECO:0000256" key="7">
    <source>
        <dbReference type="ARBA" id="ARBA00022777"/>
    </source>
</evidence>
<feature type="domain" description="Protein kinase" evidence="21">
    <location>
        <begin position="347"/>
        <end position="604"/>
    </location>
</feature>
<keyword evidence="7 17" id="KW-0418">Kinase</keyword>
<feature type="domain" description="SH3" evidence="19">
    <location>
        <begin position="170"/>
        <end position="230"/>
    </location>
</feature>
<keyword evidence="10 13" id="KW-0727">SH2 domain</keyword>
<evidence type="ECO:0000256" key="11">
    <source>
        <dbReference type="ARBA" id="ARBA00023137"/>
    </source>
</evidence>
<dbReference type="PROSITE" id="PS50011">
    <property type="entry name" value="PROTEIN_KINASE_DOM"/>
    <property type="match status" value="1"/>
</dbReference>
<dbReference type="PRINTS" id="PR00401">
    <property type="entry name" value="SH2DOMAIN"/>
</dbReference>
<evidence type="ECO:0000256" key="6">
    <source>
        <dbReference type="ARBA" id="ARBA00022771"/>
    </source>
</evidence>
<dbReference type="InterPro" id="IPR001849">
    <property type="entry name" value="PH_domain"/>
</dbReference>
<evidence type="ECO:0000256" key="10">
    <source>
        <dbReference type="ARBA" id="ARBA00022999"/>
    </source>
</evidence>
<evidence type="ECO:0000256" key="5">
    <source>
        <dbReference type="ARBA" id="ARBA00022741"/>
    </source>
</evidence>
<dbReference type="CDD" id="cd01238">
    <property type="entry name" value="PH_Btk"/>
    <property type="match status" value="1"/>
</dbReference>
<evidence type="ECO:0000256" key="3">
    <source>
        <dbReference type="ARBA" id="ARBA00022679"/>
    </source>
</evidence>
<dbReference type="Proteomes" id="UP001652625">
    <property type="component" value="Chromosome 12"/>
</dbReference>
<keyword evidence="8" id="KW-0862">Zinc</keyword>
<feature type="binding site" evidence="16">
    <location>
        <position position="375"/>
    </location>
    <ligand>
        <name>ATP</name>
        <dbReference type="ChEBI" id="CHEBI:30616"/>
    </ligand>
</feature>
<reference evidence="23" key="1">
    <citation type="submission" date="2025-08" db="UniProtKB">
        <authorList>
            <consortium name="RefSeq"/>
        </authorList>
    </citation>
    <scope>IDENTIFICATION</scope>
</reference>
<feature type="domain" description="SH2" evidence="18">
    <location>
        <begin position="236"/>
        <end position="325"/>
    </location>
</feature>
<dbReference type="PROSITE" id="PS50001">
    <property type="entry name" value="SH2"/>
    <property type="match status" value="1"/>
</dbReference>
<evidence type="ECO:0000256" key="4">
    <source>
        <dbReference type="ARBA" id="ARBA00022723"/>
    </source>
</evidence>
<evidence type="ECO:0000256" key="13">
    <source>
        <dbReference type="PROSITE-ProRule" id="PRU00191"/>
    </source>
</evidence>
<accession>A0ABM4D8V2</accession>
<dbReference type="InterPro" id="IPR036028">
    <property type="entry name" value="SH3-like_dom_sf"/>
</dbReference>